<organism evidence="1 2">
    <name type="scientific">Ktedonobacter robiniae</name>
    <dbReference type="NCBI Taxonomy" id="2778365"/>
    <lineage>
        <taxon>Bacteria</taxon>
        <taxon>Bacillati</taxon>
        <taxon>Chloroflexota</taxon>
        <taxon>Ktedonobacteria</taxon>
        <taxon>Ktedonobacterales</taxon>
        <taxon>Ktedonobacteraceae</taxon>
        <taxon>Ktedonobacter</taxon>
    </lineage>
</organism>
<sequence length="204" mass="24537">MLFMIVWTMQPLYVWEILQRDGILYGPAEAPELVRDFTQWRTAYHWLIEQMEQRIGPRPNPEAYPLWAWYQYYGPKQCRPDLRNRHLDSGMKGIRIEFEIAEDQILLSDLDMWHSPLNAWYLGLSEEEDEAFYAEVEGQGIQYVECMSHPVYRARIVQSWERIFDINNVHESEYWGNPQTQRIQGTFWQLSLDQVRKITPFTSR</sequence>
<name>A0ABQ3UTQ9_9CHLR</name>
<comment type="caution">
    <text evidence="1">The sequence shown here is derived from an EMBL/GenBank/DDBJ whole genome shotgun (WGS) entry which is preliminary data.</text>
</comment>
<reference evidence="1 2" key="1">
    <citation type="journal article" date="2021" name="Int. J. Syst. Evol. Microbiol.">
        <title>Reticulibacter mediterranei gen. nov., sp. nov., within the new family Reticulibacteraceae fam. nov., and Ktedonospora formicarum gen. nov., sp. nov., Ktedonobacter robiniae sp. nov., Dictyobacter formicarum sp. nov. and Dictyobacter arantiisoli sp. nov., belonging to the class Ktedonobacteria.</title>
        <authorList>
            <person name="Yabe S."/>
            <person name="Zheng Y."/>
            <person name="Wang C.M."/>
            <person name="Sakai Y."/>
            <person name="Abe K."/>
            <person name="Yokota A."/>
            <person name="Donadio S."/>
            <person name="Cavaletti L."/>
            <person name="Monciardini P."/>
        </authorList>
    </citation>
    <scope>NUCLEOTIDE SEQUENCE [LARGE SCALE GENOMIC DNA]</scope>
    <source>
        <strain evidence="1 2">SOSP1-30</strain>
    </source>
</reference>
<protein>
    <recommendedName>
        <fullName evidence="3">DUF3841 domain-containing protein</fullName>
    </recommendedName>
</protein>
<dbReference type="EMBL" id="BNJG01000002">
    <property type="protein sequence ID" value="GHO55767.1"/>
    <property type="molecule type" value="Genomic_DNA"/>
</dbReference>
<evidence type="ECO:0000313" key="1">
    <source>
        <dbReference type="EMBL" id="GHO55767.1"/>
    </source>
</evidence>
<accession>A0ABQ3UTQ9</accession>
<keyword evidence="2" id="KW-1185">Reference proteome</keyword>
<dbReference type="Proteomes" id="UP000654345">
    <property type="component" value="Unassembled WGS sequence"/>
</dbReference>
<proteinExistence type="predicted"/>
<dbReference type="Pfam" id="PF12952">
    <property type="entry name" value="DUF3841"/>
    <property type="match status" value="1"/>
</dbReference>
<evidence type="ECO:0008006" key="3">
    <source>
        <dbReference type="Google" id="ProtNLM"/>
    </source>
</evidence>
<evidence type="ECO:0000313" key="2">
    <source>
        <dbReference type="Proteomes" id="UP000654345"/>
    </source>
</evidence>
<dbReference type="InterPro" id="IPR024211">
    <property type="entry name" value="DUF3841"/>
</dbReference>
<gene>
    <name evidence="1" type="ORF">KSB_42420</name>
</gene>